<protein>
    <submittedName>
        <fullName evidence="1">Polyhydroxyalkanoic acid system family protein</fullName>
    </submittedName>
</protein>
<dbReference type="Pfam" id="PF09650">
    <property type="entry name" value="PHA_gran_rgn"/>
    <property type="match status" value="1"/>
</dbReference>
<evidence type="ECO:0000313" key="1">
    <source>
        <dbReference type="EMBL" id="MBH5321727.1"/>
    </source>
</evidence>
<reference evidence="1 2" key="1">
    <citation type="submission" date="2020-11" db="EMBL/GenBank/DDBJ databases">
        <title>Erythrobacter sediminis sp. nov., a marine bacterium from a tidal flat of Garorim Bay.</title>
        <authorList>
            <person name="Kim D."/>
            <person name="Yoo Y."/>
            <person name="Kim J.-J."/>
        </authorList>
    </citation>
    <scope>NUCLEOTIDE SEQUENCE [LARGE SCALE GENOMIC DNA]</scope>
    <source>
        <strain evidence="1 2">JGD-13</strain>
    </source>
</reference>
<sequence length="102" mass="11106">MRVAIPHNLGREEVRRRLQANSHKIADNIPGGMAEVTTSWPTQDRLALSVSAIGQVLSGTIDIEDEQVLFEMTLPPALGFLKPIVEGAIADQGPRLLEPPKD</sequence>
<gene>
    <name evidence="1" type="ORF">I5L03_03895</name>
</gene>
<dbReference type="EMBL" id="JAEANY010000001">
    <property type="protein sequence ID" value="MBH5321727.1"/>
    <property type="molecule type" value="Genomic_DNA"/>
</dbReference>
<organism evidence="1 2">
    <name type="scientific">Aurantiacibacter sediminis</name>
    <dbReference type="NCBI Taxonomy" id="2793064"/>
    <lineage>
        <taxon>Bacteria</taxon>
        <taxon>Pseudomonadati</taxon>
        <taxon>Pseudomonadota</taxon>
        <taxon>Alphaproteobacteria</taxon>
        <taxon>Sphingomonadales</taxon>
        <taxon>Erythrobacteraceae</taxon>
        <taxon>Aurantiacibacter</taxon>
    </lineage>
</organism>
<comment type="caution">
    <text evidence="1">The sequence shown here is derived from an EMBL/GenBank/DDBJ whole genome shotgun (WGS) entry which is preliminary data.</text>
</comment>
<proteinExistence type="predicted"/>
<name>A0ABS0N190_9SPHN</name>
<evidence type="ECO:0000313" key="2">
    <source>
        <dbReference type="Proteomes" id="UP000602442"/>
    </source>
</evidence>
<dbReference type="InterPro" id="IPR013433">
    <property type="entry name" value="PHA_gran_rgn"/>
</dbReference>
<accession>A0ABS0N190</accession>
<dbReference type="RefSeq" id="WP_197920385.1">
    <property type="nucleotide sequence ID" value="NZ_CAWPTA010000006.1"/>
</dbReference>
<dbReference type="Proteomes" id="UP000602442">
    <property type="component" value="Unassembled WGS sequence"/>
</dbReference>
<keyword evidence="2" id="KW-1185">Reference proteome</keyword>